<dbReference type="InterPro" id="IPR024052">
    <property type="entry name" value="Phosphopentomutase_DeoB_cap_sf"/>
</dbReference>
<comment type="caution">
    <text evidence="8">The sequence shown here is derived from an EMBL/GenBank/DDBJ whole genome shotgun (WGS) entry which is preliminary data.</text>
</comment>
<dbReference type="SUPFAM" id="SSF53649">
    <property type="entry name" value="Alkaline phosphatase-like"/>
    <property type="match status" value="1"/>
</dbReference>
<feature type="binding site" evidence="5">
    <location>
        <position position="329"/>
    </location>
    <ligand>
        <name>Mn(2+)</name>
        <dbReference type="ChEBI" id="CHEBI:29035"/>
        <label>1</label>
    </ligand>
</feature>
<accession>A0ABS7L977</accession>
<keyword evidence="5" id="KW-0963">Cytoplasm</keyword>
<organism evidence="8 9">
    <name type="scientific">Sellimonas caecigallum</name>
    <dbReference type="NCBI Taxonomy" id="2592333"/>
    <lineage>
        <taxon>Bacteria</taxon>
        <taxon>Bacillati</taxon>
        <taxon>Bacillota</taxon>
        <taxon>Clostridia</taxon>
        <taxon>Lachnospirales</taxon>
        <taxon>Lachnospiraceae</taxon>
        <taxon>Sellimonas</taxon>
    </lineage>
</organism>
<comment type="subcellular location">
    <subcellularLocation>
        <location evidence="5">Cytoplasm</location>
    </subcellularLocation>
</comment>
<dbReference type="NCBIfam" id="NF003766">
    <property type="entry name" value="PRK05362.1"/>
    <property type="match status" value="1"/>
</dbReference>
<feature type="binding site" evidence="5">
    <location>
        <position position="341"/>
    </location>
    <ligand>
        <name>Mn(2+)</name>
        <dbReference type="ChEBI" id="CHEBI:29035"/>
        <label>2</label>
    </ligand>
</feature>
<feature type="binding site" evidence="5">
    <location>
        <position position="288"/>
    </location>
    <ligand>
        <name>Mn(2+)</name>
        <dbReference type="ChEBI" id="CHEBI:29035"/>
        <label>2</label>
    </ligand>
</feature>
<gene>
    <name evidence="5" type="primary">deoB</name>
    <name evidence="8" type="ORF">FLB61_10645</name>
</gene>
<keyword evidence="9" id="KW-1185">Reference proteome</keyword>
<keyword evidence="4 5" id="KW-0413">Isomerase</keyword>
<dbReference type="EC" id="5.4.2.7" evidence="5 6"/>
<dbReference type="CDD" id="cd16009">
    <property type="entry name" value="PPM"/>
    <property type="match status" value="1"/>
</dbReference>
<dbReference type="PANTHER" id="PTHR21110">
    <property type="entry name" value="PHOSPHOPENTOMUTASE"/>
    <property type="match status" value="1"/>
</dbReference>
<dbReference type="HAMAP" id="MF_00740">
    <property type="entry name" value="Phosphopentomut"/>
    <property type="match status" value="1"/>
</dbReference>
<dbReference type="Gene3D" id="3.40.720.10">
    <property type="entry name" value="Alkaline Phosphatase, subunit A"/>
    <property type="match status" value="1"/>
</dbReference>
<dbReference type="Pfam" id="PF01676">
    <property type="entry name" value="Metalloenzyme"/>
    <property type="match status" value="1"/>
</dbReference>
<evidence type="ECO:0000256" key="6">
    <source>
        <dbReference type="NCBIfam" id="TIGR01696"/>
    </source>
</evidence>
<comment type="function">
    <text evidence="5">Isomerase that catalyzes the conversion of deoxy-ribose 1-phosphate (dRib-1-P) and ribose 1-phosphate (Rib-1-P) to deoxy-ribose 5-phosphate (dRib-5-P) and ribose 5-phosphate (Rib-5-P), respectively.</text>
</comment>
<feature type="binding site" evidence="5">
    <location>
        <position position="330"/>
    </location>
    <ligand>
        <name>Mn(2+)</name>
        <dbReference type="ChEBI" id="CHEBI:29035"/>
        <label>1</label>
    </ligand>
</feature>
<evidence type="ECO:0000256" key="5">
    <source>
        <dbReference type="HAMAP-Rule" id="MF_00740"/>
    </source>
</evidence>
<evidence type="ECO:0000256" key="4">
    <source>
        <dbReference type="ARBA" id="ARBA00023235"/>
    </source>
</evidence>
<comment type="catalytic activity">
    <reaction evidence="5">
        <text>2-deoxy-alpha-D-ribose 1-phosphate = 2-deoxy-D-ribose 5-phosphate</text>
        <dbReference type="Rhea" id="RHEA:27658"/>
        <dbReference type="ChEBI" id="CHEBI:57259"/>
        <dbReference type="ChEBI" id="CHEBI:62877"/>
        <dbReference type="EC" id="5.4.2.7"/>
    </reaction>
</comment>
<evidence type="ECO:0000256" key="2">
    <source>
        <dbReference type="ARBA" id="ARBA00022723"/>
    </source>
</evidence>
<dbReference type="InterPro" id="IPR010045">
    <property type="entry name" value="DeoB"/>
</dbReference>
<dbReference type="SUPFAM" id="SSF143856">
    <property type="entry name" value="DeoB insert domain-like"/>
    <property type="match status" value="1"/>
</dbReference>
<evidence type="ECO:0000313" key="8">
    <source>
        <dbReference type="EMBL" id="MBY0759537.1"/>
    </source>
</evidence>
<sequence>MKQAKRVFVIVIDSLGIGVMPDGEKFGDVGVNTLGHISESVETFRIPALQKLGIANLTQLRQVPAVENPLGYQAALRERSNGKDTMTGHWEIMGVETKEPFKTFTEHGFPKELIDELEKRTGHKVIGNKSASGTEIIEELGEEEIATGHMIVYTSADSVLQICGNEETFDLQELYRCCEIARELTMKEEWRVGRVIARPYVGKKKGEFERTSNRHDYALKPPVKTALNVLKDNGFDVVSVGKIKDIFDGEGITEAYKSKSSVHGMDQTIELADKDFRGLCFVNLVDFDAKWGHRRDTEGYAKELEMFDEKLAVLLEKLREDDLLIITADHGNDPTYTGTDHTREKVPFLAYSRSMEGNGMLPEQDTFAVIGATILDNFGLSMPEETIGTSLLSCLK</sequence>
<evidence type="ECO:0000259" key="7">
    <source>
        <dbReference type="Pfam" id="PF01676"/>
    </source>
</evidence>
<feature type="binding site" evidence="5">
    <location>
        <position position="293"/>
    </location>
    <ligand>
        <name>Mn(2+)</name>
        <dbReference type="ChEBI" id="CHEBI:29035"/>
        <label>2</label>
    </ligand>
</feature>
<keyword evidence="2 5" id="KW-0479">Metal-binding</keyword>
<dbReference type="RefSeq" id="WP_221920115.1">
    <property type="nucleotide sequence ID" value="NZ_CP173660.1"/>
</dbReference>
<keyword evidence="3 5" id="KW-0464">Manganese</keyword>
<dbReference type="NCBIfam" id="TIGR01696">
    <property type="entry name" value="deoB"/>
    <property type="match status" value="1"/>
</dbReference>
<dbReference type="PIRSF" id="PIRSF001491">
    <property type="entry name" value="Ppentomutase"/>
    <property type="match status" value="1"/>
</dbReference>
<comment type="similarity">
    <text evidence="1 5">Belongs to the phosphopentomutase family.</text>
</comment>
<reference evidence="8 9" key="1">
    <citation type="journal article" date="2020" name="New Microbes New Infect">
        <title>Sellimonas caecigallum sp. nov., description and genome sequence of a new member of the Sellimonas genus isolated from the cecum of feral chicken.</title>
        <authorList>
            <person name="Wongkuna S."/>
            <person name="Ghimire S."/>
            <person name="Antony L."/>
            <person name="Chankhamhaengdecha S."/>
            <person name="Janvilisri T."/>
            <person name="Scaria J."/>
        </authorList>
    </citation>
    <scope>NUCLEOTIDE SEQUENCE [LARGE SCALE GENOMIC DNA]</scope>
    <source>
        <strain evidence="8 9">SW451</strain>
    </source>
</reference>
<evidence type="ECO:0000256" key="1">
    <source>
        <dbReference type="ARBA" id="ARBA00010373"/>
    </source>
</evidence>
<dbReference type="GO" id="GO:0008973">
    <property type="term" value="F:phosphopentomutase activity"/>
    <property type="evidence" value="ECO:0007669"/>
    <property type="project" value="UniProtKB-EC"/>
</dbReference>
<name>A0ABS7L977_9FIRM</name>
<dbReference type="PANTHER" id="PTHR21110:SF0">
    <property type="entry name" value="PHOSPHOPENTOMUTASE"/>
    <property type="match status" value="1"/>
</dbReference>
<dbReference type="EMBL" id="VIRV01000018">
    <property type="protein sequence ID" value="MBY0759537.1"/>
    <property type="molecule type" value="Genomic_DNA"/>
</dbReference>
<dbReference type="InterPro" id="IPR017850">
    <property type="entry name" value="Alkaline_phosphatase_core_sf"/>
</dbReference>
<feature type="domain" description="Metalloenzyme" evidence="7">
    <location>
        <begin position="5"/>
        <end position="381"/>
    </location>
</feature>
<proteinExistence type="inferred from homology"/>
<comment type="catalytic activity">
    <reaction evidence="5">
        <text>alpha-D-ribose 1-phosphate = D-ribose 5-phosphate</text>
        <dbReference type="Rhea" id="RHEA:18793"/>
        <dbReference type="ChEBI" id="CHEBI:57720"/>
        <dbReference type="ChEBI" id="CHEBI:78346"/>
        <dbReference type="EC" id="5.4.2.7"/>
    </reaction>
</comment>
<feature type="binding site" evidence="5">
    <location>
        <position position="13"/>
    </location>
    <ligand>
        <name>Mn(2+)</name>
        <dbReference type="ChEBI" id="CHEBI:29035"/>
        <label>1</label>
    </ligand>
</feature>
<evidence type="ECO:0000313" key="9">
    <source>
        <dbReference type="Proteomes" id="UP000779049"/>
    </source>
</evidence>
<dbReference type="InterPro" id="IPR006124">
    <property type="entry name" value="Metalloenzyme"/>
</dbReference>
<comment type="cofactor">
    <cofactor evidence="5">
        <name>Mn(2+)</name>
        <dbReference type="ChEBI" id="CHEBI:29035"/>
    </cofactor>
    <text evidence="5">Binds 2 manganese ions.</text>
</comment>
<comment type="pathway">
    <text evidence="5">Carbohydrate degradation; 2-deoxy-D-ribose 1-phosphate degradation; D-glyceraldehyde 3-phosphate and acetaldehyde from 2-deoxy-alpha-D-ribose 1-phosphate: step 1/2.</text>
</comment>
<evidence type="ECO:0000256" key="3">
    <source>
        <dbReference type="ARBA" id="ARBA00023211"/>
    </source>
</evidence>
<protein>
    <recommendedName>
        <fullName evidence="5 6">Phosphopentomutase</fullName>
        <ecNumber evidence="5 6">5.4.2.7</ecNumber>
    </recommendedName>
    <alternativeName>
        <fullName evidence="5">Phosphodeoxyribomutase</fullName>
    </alternativeName>
</protein>
<dbReference type="Gene3D" id="3.30.70.1250">
    <property type="entry name" value="Phosphopentomutase"/>
    <property type="match status" value="1"/>
</dbReference>
<dbReference type="Proteomes" id="UP000779049">
    <property type="component" value="Unassembled WGS sequence"/>
</dbReference>